<name>A0A250XEF6_9CHLO</name>
<evidence type="ECO:0000256" key="1">
    <source>
        <dbReference type="SAM" id="MobiDB-lite"/>
    </source>
</evidence>
<comment type="caution">
    <text evidence="2">The sequence shown here is derived from an EMBL/GenBank/DDBJ whole genome shotgun (WGS) entry which is preliminary data.</text>
</comment>
<dbReference type="STRING" id="1157962.A0A250XEF6"/>
<dbReference type="PANTHER" id="PTHR12069">
    <property type="entry name" value="DNA-DIRECTED RNA POLYMERASES III 80 KDA POLYPEPTIDE RNA POLYMERASE III SUBUNIT 5"/>
    <property type="match status" value="1"/>
</dbReference>
<dbReference type="GO" id="GO:0005666">
    <property type="term" value="C:RNA polymerase III complex"/>
    <property type="evidence" value="ECO:0007669"/>
    <property type="project" value="TreeGrafter"/>
</dbReference>
<reference evidence="2 3" key="1">
    <citation type="submission" date="2017-08" db="EMBL/GenBank/DDBJ databases">
        <title>Acidophilic green algal genome provides insights into adaptation to an acidic environment.</title>
        <authorList>
            <person name="Hirooka S."/>
            <person name="Hirose Y."/>
            <person name="Kanesaki Y."/>
            <person name="Higuchi S."/>
            <person name="Fujiwara T."/>
            <person name="Onuma R."/>
            <person name="Era A."/>
            <person name="Ohbayashi R."/>
            <person name="Uzuka A."/>
            <person name="Nozaki H."/>
            <person name="Yoshikawa H."/>
            <person name="Miyagishima S.Y."/>
        </authorList>
    </citation>
    <scope>NUCLEOTIDE SEQUENCE [LARGE SCALE GENOMIC DNA]</scope>
    <source>
        <strain evidence="2 3">NIES-2499</strain>
    </source>
</reference>
<dbReference type="InterPro" id="IPR006886">
    <property type="entry name" value="RNA_pol_III_Rpc5"/>
</dbReference>
<evidence type="ECO:0000313" key="2">
    <source>
        <dbReference type="EMBL" id="GAX81299.1"/>
    </source>
</evidence>
<dbReference type="OrthoDB" id="340681at2759"/>
<dbReference type="GO" id="GO:0042797">
    <property type="term" value="P:tRNA transcription by RNA polymerase III"/>
    <property type="evidence" value="ECO:0007669"/>
    <property type="project" value="TreeGrafter"/>
</dbReference>
<dbReference type="PANTHER" id="PTHR12069:SF0">
    <property type="entry name" value="DNA-DIRECTED RNA POLYMERASE III SUBUNIT RPC5"/>
    <property type="match status" value="1"/>
</dbReference>
<dbReference type="Pfam" id="PF04801">
    <property type="entry name" value="RPC5"/>
    <property type="match status" value="1"/>
</dbReference>
<feature type="region of interest" description="Disordered" evidence="1">
    <location>
        <begin position="132"/>
        <end position="157"/>
    </location>
</feature>
<dbReference type="EMBL" id="BEGY01000063">
    <property type="protein sequence ID" value="GAX81299.1"/>
    <property type="molecule type" value="Genomic_DNA"/>
</dbReference>
<gene>
    <name evidence="2" type="ORF">CEUSTIGMA_g8730.t1</name>
</gene>
<keyword evidence="3" id="KW-1185">Reference proteome</keyword>
<feature type="region of interest" description="Disordered" evidence="1">
    <location>
        <begin position="243"/>
        <end position="279"/>
    </location>
</feature>
<organism evidence="2 3">
    <name type="scientific">Chlamydomonas eustigma</name>
    <dbReference type="NCBI Taxonomy" id="1157962"/>
    <lineage>
        <taxon>Eukaryota</taxon>
        <taxon>Viridiplantae</taxon>
        <taxon>Chlorophyta</taxon>
        <taxon>core chlorophytes</taxon>
        <taxon>Chlorophyceae</taxon>
        <taxon>CS clade</taxon>
        <taxon>Chlamydomonadales</taxon>
        <taxon>Chlamydomonadaceae</taxon>
        <taxon>Chlamydomonas</taxon>
    </lineage>
</organism>
<evidence type="ECO:0000313" key="3">
    <source>
        <dbReference type="Proteomes" id="UP000232323"/>
    </source>
</evidence>
<sequence>MISHEPLNEEEDPVVQEIPVYLCNEFLGSTTQLSLFHHPLRPPWRPYDYHKVKQLRMKPKAMRVEVDVPLETESRNYNEDIEDFKKVKTVTLKSQQVEAATSLALGTIQDGKFLLLPIDYSLQLRPALSHLNVGNTTRKPGKAGEQGASDDSDDEPAMRAVEVQVQKRETERQQQARLNSYAYLAQKEEEEPWVNLHLHSADSVPAESIWQRFVSPRETELASDVPKAAYLKACVPCISSKSEPAIPGPSNLGEQQQGSSEPYPASGTRPLGPTSSLSPPQLQAFSASIRALFGKHSVCTMANVRQWLQSDTTSQPSYREVAQLADRDLHDALMSSGLLVCIRRVYMLQSTNNTGSDPLRAIVLDLLKDKETFKRSEVFEIAHSKNITISETLYNRVVKDICQSRGYQWLLKNGADMGS</sequence>
<evidence type="ECO:0008006" key="4">
    <source>
        <dbReference type="Google" id="ProtNLM"/>
    </source>
</evidence>
<dbReference type="AlphaFoldDB" id="A0A250XEF6"/>
<proteinExistence type="predicted"/>
<dbReference type="Proteomes" id="UP000232323">
    <property type="component" value="Unassembled WGS sequence"/>
</dbReference>
<accession>A0A250XEF6</accession>
<protein>
    <recommendedName>
        <fullName evidence="4">DNA-directed RNA polymerase III subunit RPC5</fullName>
    </recommendedName>
</protein>